<dbReference type="AlphaFoldDB" id="A0A0F9EF35"/>
<reference evidence="1" key="1">
    <citation type="journal article" date="2015" name="Nature">
        <title>Complex archaea that bridge the gap between prokaryotes and eukaryotes.</title>
        <authorList>
            <person name="Spang A."/>
            <person name="Saw J.H."/>
            <person name="Jorgensen S.L."/>
            <person name="Zaremba-Niedzwiedzka K."/>
            <person name="Martijn J."/>
            <person name="Lind A.E."/>
            <person name="van Eijk R."/>
            <person name="Schleper C."/>
            <person name="Guy L."/>
            <person name="Ettema T.J."/>
        </authorList>
    </citation>
    <scope>NUCLEOTIDE SEQUENCE</scope>
</reference>
<protein>
    <submittedName>
        <fullName evidence="1">Uncharacterized protein</fullName>
    </submittedName>
</protein>
<gene>
    <name evidence="1" type="ORF">LCGC14_2083600</name>
</gene>
<sequence>MNITFSFKCDTDMIVISTSAGNIDGEGNVRLTEANVELFVDYCESASELECLVGYYRNNELLDYETLTAYFDNTQAIKATEITIPYLITVPGSFEDRFEDFFSALSRRKSSWRVQISCPDDVFLDIVSKSSTPTTVIFGENTKEVLASDYIFRLDPEAHKLNIPIEVIRKQSQKYTPRCQLGVFEVIEPDFLGAQGVFYKSLISNLITMSDIAKAR</sequence>
<organism evidence="1">
    <name type="scientific">marine sediment metagenome</name>
    <dbReference type="NCBI Taxonomy" id="412755"/>
    <lineage>
        <taxon>unclassified sequences</taxon>
        <taxon>metagenomes</taxon>
        <taxon>ecological metagenomes</taxon>
    </lineage>
</organism>
<evidence type="ECO:0000313" key="1">
    <source>
        <dbReference type="EMBL" id="KKL72569.1"/>
    </source>
</evidence>
<proteinExistence type="predicted"/>
<name>A0A0F9EF35_9ZZZZ</name>
<comment type="caution">
    <text evidence="1">The sequence shown here is derived from an EMBL/GenBank/DDBJ whole genome shotgun (WGS) entry which is preliminary data.</text>
</comment>
<accession>A0A0F9EF35</accession>
<dbReference type="EMBL" id="LAZR01025232">
    <property type="protein sequence ID" value="KKL72569.1"/>
    <property type="molecule type" value="Genomic_DNA"/>
</dbReference>